<evidence type="ECO:0000256" key="4">
    <source>
        <dbReference type="ARBA" id="ARBA00022989"/>
    </source>
</evidence>
<keyword evidence="4 6" id="KW-1133">Transmembrane helix</keyword>
<sequence length="211" mass="21574">MSNTGRVFTFYLAAVGALVLLTLLPGPDVAVVTRFALGGGVAAGARAAVGVVGGLAAWGVLTVVGLAAVLAASATAYTVVKLAGAVFLVGMGVRMLWRSRRRDSLPTDARPAEAGHAARSGLLTNVLNPKIAVFYTGLLPSLVPAGGSPRLWLPLLVLTHAVLSLAWLVGYAAVLSRSRSVLGRPGVRTVLDRVTGCVLIGFGVRVAAEAR</sequence>
<feature type="transmembrane region" description="Helical" evidence="6">
    <location>
        <begin position="47"/>
        <end position="72"/>
    </location>
</feature>
<protein>
    <submittedName>
        <fullName evidence="7">Threonine/homoserine/homoserine lactone efflux protein</fullName>
    </submittedName>
</protein>
<dbReference type="PANTHER" id="PTHR30086:SF20">
    <property type="entry name" value="ARGININE EXPORTER PROTEIN ARGO-RELATED"/>
    <property type="match status" value="1"/>
</dbReference>
<organism evidence="7 8">
    <name type="scientific">Micromonospora pallida</name>
    <dbReference type="NCBI Taxonomy" id="145854"/>
    <lineage>
        <taxon>Bacteria</taxon>
        <taxon>Bacillati</taxon>
        <taxon>Actinomycetota</taxon>
        <taxon>Actinomycetes</taxon>
        <taxon>Micromonosporales</taxon>
        <taxon>Micromonosporaceae</taxon>
        <taxon>Micromonospora</taxon>
    </lineage>
</organism>
<keyword evidence="5 6" id="KW-0472">Membrane</keyword>
<evidence type="ECO:0000256" key="3">
    <source>
        <dbReference type="ARBA" id="ARBA00022692"/>
    </source>
</evidence>
<accession>A0A1C6SEF8</accession>
<evidence type="ECO:0000256" key="6">
    <source>
        <dbReference type="SAM" id="Phobius"/>
    </source>
</evidence>
<proteinExistence type="predicted"/>
<feature type="transmembrane region" description="Helical" evidence="6">
    <location>
        <begin position="7"/>
        <end position="27"/>
    </location>
</feature>
<keyword evidence="3 6" id="KW-0812">Transmembrane</keyword>
<dbReference type="AlphaFoldDB" id="A0A1C6SEF8"/>
<evidence type="ECO:0000313" key="8">
    <source>
        <dbReference type="Proteomes" id="UP000198959"/>
    </source>
</evidence>
<dbReference type="Proteomes" id="UP000198959">
    <property type="component" value="Unassembled WGS sequence"/>
</dbReference>
<dbReference type="RefSeq" id="WP_176738415.1">
    <property type="nucleotide sequence ID" value="NZ_FMHW01000002.1"/>
</dbReference>
<dbReference type="GO" id="GO:0005886">
    <property type="term" value="C:plasma membrane"/>
    <property type="evidence" value="ECO:0007669"/>
    <property type="project" value="UniProtKB-SubCell"/>
</dbReference>
<dbReference type="STRING" id="145854.GA0074692_2415"/>
<dbReference type="PANTHER" id="PTHR30086">
    <property type="entry name" value="ARGININE EXPORTER PROTEIN ARGO"/>
    <property type="match status" value="1"/>
</dbReference>
<gene>
    <name evidence="7" type="ORF">GA0074692_2415</name>
</gene>
<comment type="subcellular location">
    <subcellularLocation>
        <location evidence="1">Cell membrane</location>
        <topology evidence="1">Multi-pass membrane protein</topology>
    </subcellularLocation>
</comment>
<name>A0A1C6SEF8_9ACTN</name>
<dbReference type="PIRSF" id="PIRSF006324">
    <property type="entry name" value="LeuE"/>
    <property type="match status" value="1"/>
</dbReference>
<keyword evidence="8" id="KW-1185">Reference proteome</keyword>
<evidence type="ECO:0000256" key="1">
    <source>
        <dbReference type="ARBA" id="ARBA00004651"/>
    </source>
</evidence>
<feature type="transmembrane region" description="Helical" evidence="6">
    <location>
        <begin position="151"/>
        <end position="174"/>
    </location>
</feature>
<dbReference type="EMBL" id="FMHW01000002">
    <property type="protein sequence ID" value="SCL27797.1"/>
    <property type="molecule type" value="Genomic_DNA"/>
</dbReference>
<reference evidence="8" key="1">
    <citation type="submission" date="2016-06" db="EMBL/GenBank/DDBJ databases">
        <authorList>
            <person name="Varghese N."/>
            <person name="Submissions Spin"/>
        </authorList>
    </citation>
    <scope>NUCLEOTIDE SEQUENCE [LARGE SCALE GENOMIC DNA]</scope>
    <source>
        <strain evidence="8">DSM 43817</strain>
    </source>
</reference>
<dbReference type="InterPro" id="IPR001123">
    <property type="entry name" value="LeuE-type"/>
</dbReference>
<keyword evidence="2" id="KW-1003">Cell membrane</keyword>
<evidence type="ECO:0000256" key="5">
    <source>
        <dbReference type="ARBA" id="ARBA00023136"/>
    </source>
</evidence>
<feature type="transmembrane region" description="Helical" evidence="6">
    <location>
        <begin position="79"/>
        <end position="97"/>
    </location>
</feature>
<evidence type="ECO:0000313" key="7">
    <source>
        <dbReference type="EMBL" id="SCL27797.1"/>
    </source>
</evidence>
<dbReference type="Pfam" id="PF01810">
    <property type="entry name" value="LysE"/>
    <property type="match status" value="1"/>
</dbReference>
<dbReference type="GO" id="GO:0015171">
    <property type="term" value="F:amino acid transmembrane transporter activity"/>
    <property type="evidence" value="ECO:0007669"/>
    <property type="project" value="TreeGrafter"/>
</dbReference>
<evidence type="ECO:0000256" key="2">
    <source>
        <dbReference type="ARBA" id="ARBA00022475"/>
    </source>
</evidence>